<dbReference type="Gene3D" id="1.20.1050.10">
    <property type="match status" value="1"/>
</dbReference>
<dbReference type="Proteomes" id="UP000554235">
    <property type="component" value="Unassembled WGS sequence"/>
</dbReference>
<gene>
    <name evidence="1" type="ORF">FALBO_10352</name>
</gene>
<evidence type="ECO:0000313" key="1">
    <source>
        <dbReference type="EMBL" id="KAF4462824.1"/>
    </source>
</evidence>
<keyword evidence="2" id="KW-1185">Reference proteome</keyword>
<dbReference type="Gene3D" id="3.40.30.10">
    <property type="entry name" value="Glutaredoxin"/>
    <property type="match status" value="1"/>
</dbReference>
<dbReference type="CDD" id="cd00299">
    <property type="entry name" value="GST_C_family"/>
    <property type="match status" value="1"/>
</dbReference>
<accession>A0A8H4P551</accession>
<name>A0A8H4P551_9HYPO</name>
<sequence>MASEYQHKLFLWIEGYFPKSITYYLLSKGLCSSVEQLYEGNTNEPSLSVVRLNFTGQGFVSQDPQNPLPAGTTVPSLRLDDTINGKSIWIRETWSIINYLEDVFPGTNANNYRQMWAASPVERAIAQDVIGCVDSASEQGNVWLANCAPYIAAFRHISDEERSIGVGRRARRDFEGHFKTLQNVAAGNLAKTGWLTPAADGGPGMADVILAATVRHTELSWSEFILENEALEPLRQWYKRFQDVWYWYELEETGRFPDIIRRGEGSVQK</sequence>
<dbReference type="OrthoDB" id="3587182at2759"/>
<reference evidence="1 2" key="1">
    <citation type="submission" date="2020-01" db="EMBL/GenBank/DDBJ databases">
        <title>Identification and distribution of gene clusters putatively required for synthesis of sphingolipid metabolism inhibitors in phylogenetically diverse species of the filamentous fungus Fusarium.</title>
        <authorList>
            <person name="Kim H.-S."/>
            <person name="Busman M."/>
            <person name="Brown D.W."/>
            <person name="Divon H."/>
            <person name="Uhlig S."/>
            <person name="Proctor R.H."/>
        </authorList>
    </citation>
    <scope>NUCLEOTIDE SEQUENCE [LARGE SCALE GENOMIC DNA]</scope>
    <source>
        <strain evidence="1 2">NRRL 20459</strain>
    </source>
</reference>
<dbReference type="EMBL" id="JAADYS010001471">
    <property type="protein sequence ID" value="KAF4462824.1"/>
    <property type="molecule type" value="Genomic_DNA"/>
</dbReference>
<evidence type="ECO:0008006" key="3">
    <source>
        <dbReference type="Google" id="ProtNLM"/>
    </source>
</evidence>
<dbReference type="AlphaFoldDB" id="A0A8H4P551"/>
<proteinExistence type="predicted"/>
<evidence type="ECO:0000313" key="2">
    <source>
        <dbReference type="Proteomes" id="UP000554235"/>
    </source>
</evidence>
<organism evidence="1 2">
    <name type="scientific">Fusarium albosuccineum</name>
    <dbReference type="NCBI Taxonomy" id="1237068"/>
    <lineage>
        <taxon>Eukaryota</taxon>
        <taxon>Fungi</taxon>
        <taxon>Dikarya</taxon>
        <taxon>Ascomycota</taxon>
        <taxon>Pezizomycotina</taxon>
        <taxon>Sordariomycetes</taxon>
        <taxon>Hypocreomycetidae</taxon>
        <taxon>Hypocreales</taxon>
        <taxon>Nectriaceae</taxon>
        <taxon>Fusarium</taxon>
        <taxon>Fusarium decemcellulare species complex</taxon>
    </lineage>
</organism>
<comment type="caution">
    <text evidence="1">The sequence shown here is derived from an EMBL/GenBank/DDBJ whole genome shotgun (WGS) entry which is preliminary data.</text>
</comment>
<protein>
    <recommendedName>
        <fullName evidence="3">GST N-terminal domain-containing protein</fullName>
    </recommendedName>
</protein>